<proteinExistence type="predicted"/>
<gene>
    <name evidence="2" type="ORF">Acaty_c0490</name>
</gene>
<name>A0A059ZWU8_ACICK</name>
<dbReference type="HOGENOM" id="CLU_2613894_0_0_6"/>
<dbReference type="AlphaFoldDB" id="A0A059ZWU8"/>
<feature type="region of interest" description="Disordered" evidence="1">
    <location>
        <begin position="33"/>
        <end position="56"/>
    </location>
</feature>
<evidence type="ECO:0000256" key="1">
    <source>
        <dbReference type="SAM" id="MobiDB-lite"/>
    </source>
</evidence>
<dbReference type="EMBL" id="CP005986">
    <property type="protein sequence ID" value="AIA54377.1"/>
    <property type="molecule type" value="Genomic_DNA"/>
</dbReference>
<accession>A0A059ZWU8</accession>
<sequence>MGERQLLGRKGHFLAQFDGCAVMTDAEAVNNRSRPLRNSPIRGLSRRPGPIASRGGRRYRADIAEAGERGPWVRAGGR</sequence>
<evidence type="ECO:0000313" key="2">
    <source>
        <dbReference type="EMBL" id="AIA54377.1"/>
    </source>
</evidence>
<reference evidence="2 3" key="1">
    <citation type="journal article" date="2009" name="J. Bacteriol.">
        <title>Draft genome sequence of the extremely acidophilic bacterium Acidithiobacillus caldus ATCC 51756 reveals metabolic versatility in the genus Acidithiobacillus.</title>
        <authorList>
            <person name="Valdes J."/>
            <person name="Quatrini R."/>
            <person name="Hallberg K."/>
            <person name="Dopson M."/>
            <person name="Valenzuela P.D."/>
            <person name="Holmes D.S."/>
        </authorList>
    </citation>
    <scope>NUCLEOTIDE SEQUENCE [LARGE SCALE GENOMIC DNA]</scope>
    <source>
        <strain evidence="3">ATCC 51756 / DSM 8584 / KU</strain>
    </source>
</reference>
<dbReference type="Proteomes" id="UP000005522">
    <property type="component" value="Chromosome"/>
</dbReference>
<protein>
    <submittedName>
        <fullName evidence="2">Uncharacterized protein</fullName>
    </submittedName>
</protein>
<evidence type="ECO:0000313" key="3">
    <source>
        <dbReference type="Proteomes" id="UP000005522"/>
    </source>
</evidence>
<dbReference type="KEGG" id="acz:Acaty_c0490"/>
<organism evidence="2 3">
    <name type="scientific">Acidithiobacillus caldus (strain ATCC 51756 / DSM 8584 / KU)</name>
    <dbReference type="NCBI Taxonomy" id="637389"/>
    <lineage>
        <taxon>Bacteria</taxon>
        <taxon>Pseudomonadati</taxon>
        <taxon>Pseudomonadota</taxon>
        <taxon>Acidithiobacillia</taxon>
        <taxon>Acidithiobacillales</taxon>
        <taxon>Acidithiobacillaceae</taxon>
        <taxon>Acidithiobacillus</taxon>
    </lineage>
</organism>